<dbReference type="RefSeq" id="WP_043908362.1">
    <property type="nucleotide sequence ID" value="NZ_JBHVRB010000017.1"/>
</dbReference>
<dbReference type="CDD" id="cd21177">
    <property type="entry name" value="LPMO_AA10"/>
    <property type="match status" value="1"/>
</dbReference>
<dbReference type="EMBL" id="JXZB01000001">
    <property type="protein sequence ID" value="KIQ66851.1"/>
    <property type="molecule type" value="Genomic_DNA"/>
</dbReference>
<dbReference type="PANTHER" id="PTHR34823">
    <property type="entry name" value="GLCNAC-BINDING PROTEIN A"/>
    <property type="match status" value="1"/>
</dbReference>
<dbReference type="InterPro" id="IPR014756">
    <property type="entry name" value="Ig_E-set"/>
</dbReference>
<dbReference type="SUPFAM" id="SSF81296">
    <property type="entry name" value="E set domains"/>
    <property type="match status" value="1"/>
</dbReference>
<sequence>MKANRKVTAAIGALVAPLLGLTLSAGTASAHGWVTDPASRQAQCANGVVVCGQIKYEPQSVEGPKGLFSCSGGHSEYAELDDDSKGWQVANVSSTQTFSWHLSARHATANWQYFIGSQLIAQFSGNNAQPPADVSHQVNFGSYTGRQKVLAVWNVSDTANAFYSCIDVNIGGTGGGTPGGGGNGSCTAAAWDPARVYNSGDGASYGNHNWRAKWWTQGEQPGSTGQWGVWEDLGACK</sequence>
<evidence type="ECO:0000259" key="4">
    <source>
        <dbReference type="SMART" id="SM00495"/>
    </source>
</evidence>
<dbReference type="Gene3D" id="2.10.10.20">
    <property type="entry name" value="Carbohydrate-binding module superfamily 5/12"/>
    <property type="match status" value="1"/>
</dbReference>
<gene>
    <name evidence="5" type="ORF">TR51_05235</name>
</gene>
<feature type="chain" id="PRO_5002217939" evidence="3">
    <location>
        <begin position="31"/>
        <end position="237"/>
    </location>
</feature>
<dbReference type="GO" id="GO:0030246">
    <property type="term" value="F:carbohydrate binding"/>
    <property type="evidence" value="ECO:0007669"/>
    <property type="project" value="InterPro"/>
</dbReference>
<reference evidence="5 6" key="1">
    <citation type="submission" date="2015-02" db="EMBL/GenBank/DDBJ databases">
        <title>Draft genome sequence of Kitasatospora griseola MF730-N6, a bafilomycin, terpentecin and satosporin producer.</title>
        <authorList>
            <person name="Arens J.C."/>
            <person name="Haltli B."/>
            <person name="Kerr R.G."/>
        </authorList>
    </citation>
    <scope>NUCLEOTIDE SEQUENCE [LARGE SCALE GENOMIC DNA]</scope>
    <source>
        <strain evidence="5 6">MF730-N6</strain>
    </source>
</reference>
<name>A0A0D0P5H1_KITGR</name>
<comment type="caution">
    <text evidence="5">The sequence shown here is derived from an EMBL/GenBank/DDBJ whole genome shotgun (WGS) entry which is preliminary data.</text>
</comment>
<dbReference type="SMART" id="SM00495">
    <property type="entry name" value="ChtBD3"/>
    <property type="match status" value="1"/>
</dbReference>
<dbReference type="Pfam" id="PF03067">
    <property type="entry name" value="LPMO_10"/>
    <property type="match status" value="1"/>
</dbReference>
<dbReference type="CDD" id="cd12215">
    <property type="entry name" value="ChiC_BD"/>
    <property type="match status" value="1"/>
</dbReference>
<protein>
    <submittedName>
        <fullName evidence="5">Chitinase</fullName>
    </submittedName>
</protein>
<evidence type="ECO:0000313" key="6">
    <source>
        <dbReference type="Proteomes" id="UP000032066"/>
    </source>
</evidence>
<dbReference type="OrthoDB" id="2702399at2"/>
<dbReference type="InterPro" id="IPR036573">
    <property type="entry name" value="CBM_sf_5/12"/>
</dbReference>
<accession>A0A0D0P5H1</accession>
<organism evidence="5 6">
    <name type="scientific">Kitasatospora griseola</name>
    <name type="common">Streptomyces griseolosporeus</name>
    <dbReference type="NCBI Taxonomy" id="2064"/>
    <lineage>
        <taxon>Bacteria</taxon>
        <taxon>Bacillati</taxon>
        <taxon>Actinomycetota</taxon>
        <taxon>Actinomycetes</taxon>
        <taxon>Kitasatosporales</taxon>
        <taxon>Streptomycetaceae</taxon>
        <taxon>Kitasatospora</taxon>
    </lineage>
</organism>
<dbReference type="STRING" id="2064.TR51_05235"/>
<evidence type="ECO:0000256" key="1">
    <source>
        <dbReference type="ARBA" id="ARBA00022729"/>
    </source>
</evidence>
<keyword evidence="2" id="KW-0378">Hydrolase</keyword>
<proteinExistence type="predicted"/>
<evidence type="ECO:0000313" key="5">
    <source>
        <dbReference type="EMBL" id="KIQ66851.1"/>
    </source>
</evidence>
<dbReference type="GO" id="GO:0004553">
    <property type="term" value="F:hydrolase activity, hydrolyzing O-glycosyl compounds"/>
    <property type="evidence" value="ECO:0007669"/>
    <property type="project" value="InterPro"/>
</dbReference>
<dbReference type="SUPFAM" id="SSF51055">
    <property type="entry name" value="Carbohydrate binding domain"/>
    <property type="match status" value="1"/>
</dbReference>
<feature type="domain" description="Chitin-binding type-3" evidence="4">
    <location>
        <begin position="188"/>
        <end position="233"/>
    </location>
</feature>
<dbReference type="GO" id="GO:0005576">
    <property type="term" value="C:extracellular region"/>
    <property type="evidence" value="ECO:0007669"/>
    <property type="project" value="InterPro"/>
</dbReference>
<dbReference type="PANTHER" id="PTHR34823:SF1">
    <property type="entry name" value="CHITIN-BINDING TYPE-4 DOMAIN-CONTAINING PROTEIN"/>
    <property type="match status" value="1"/>
</dbReference>
<evidence type="ECO:0000256" key="3">
    <source>
        <dbReference type="SAM" id="SignalP"/>
    </source>
</evidence>
<feature type="signal peptide" evidence="3">
    <location>
        <begin position="1"/>
        <end position="30"/>
    </location>
</feature>
<dbReference type="PATRIC" id="fig|2064.6.peg.1159"/>
<dbReference type="Proteomes" id="UP000032066">
    <property type="component" value="Unassembled WGS sequence"/>
</dbReference>
<keyword evidence="1 3" id="KW-0732">Signal</keyword>
<dbReference type="AlphaFoldDB" id="A0A0D0P5H1"/>
<dbReference type="InterPro" id="IPR051024">
    <property type="entry name" value="GlcNAc_Chitin_IntDeg"/>
</dbReference>
<dbReference type="InterPro" id="IPR004302">
    <property type="entry name" value="Cellulose/chitin-bd_N"/>
</dbReference>
<dbReference type="GO" id="GO:0005975">
    <property type="term" value="P:carbohydrate metabolic process"/>
    <property type="evidence" value="ECO:0007669"/>
    <property type="project" value="InterPro"/>
</dbReference>
<keyword evidence="6" id="KW-1185">Reference proteome</keyword>
<dbReference type="Gene3D" id="2.70.50.50">
    <property type="entry name" value="chitin-binding protein cbp21"/>
    <property type="match status" value="1"/>
</dbReference>
<dbReference type="Pfam" id="PF02839">
    <property type="entry name" value="CBM_5_12"/>
    <property type="match status" value="1"/>
</dbReference>
<dbReference type="InterPro" id="IPR003610">
    <property type="entry name" value="CBM5/12"/>
</dbReference>
<evidence type="ECO:0000256" key="2">
    <source>
        <dbReference type="ARBA" id="ARBA00022801"/>
    </source>
</evidence>